<sequence length="191" mass="20256">MVFLPCVAQEPAAIDITSVTDANAKPFHGDGIDDVLEYTPFAAVIALKAFGVESKSEWGRLAVNTAASFVFTAGTCYAMKHTIHNMRPDRTDNHSFPSGHAAFAFAGATLMAKEYGHVSPWITVGGYAVATFTAVDRVRRNRHNWGDVVVGAAVGVAAAEAGYYLGGLILPGHKNYSLSVSPVGMNLVVKL</sequence>
<dbReference type="SMART" id="SM00014">
    <property type="entry name" value="acidPPc"/>
    <property type="match status" value="1"/>
</dbReference>
<name>A0A432LNJ7_9BACT</name>
<dbReference type="InterPro" id="IPR036938">
    <property type="entry name" value="PAP2/HPO_sf"/>
</dbReference>
<dbReference type="OrthoDB" id="9773582at2"/>
<keyword evidence="3" id="KW-1185">Reference proteome</keyword>
<gene>
    <name evidence="2" type="ORF">EHV08_05490</name>
</gene>
<reference evidence="2 3" key="1">
    <citation type="submission" date="2018-12" db="EMBL/GenBank/DDBJ databases">
        <title>Genome sequencing of Prevotella sp. KCOM 3155 (= JS262).</title>
        <authorList>
            <person name="Kook J.-K."/>
            <person name="Park S.-N."/>
            <person name="Lim Y.K."/>
        </authorList>
    </citation>
    <scope>NUCLEOTIDE SEQUENCE [LARGE SCALE GENOMIC DNA]</scope>
    <source>
        <strain evidence="2 3">KCOM 3155</strain>
    </source>
</reference>
<dbReference type="Gene3D" id="1.20.144.10">
    <property type="entry name" value="Phosphatidic acid phosphatase type 2/haloperoxidase"/>
    <property type="match status" value="1"/>
</dbReference>
<dbReference type="Proteomes" id="UP000278983">
    <property type="component" value="Unassembled WGS sequence"/>
</dbReference>
<dbReference type="InterPro" id="IPR000326">
    <property type="entry name" value="PAP2/HPO"/>
</dbReference>
<accession>A0A432LNJ7</accession>
<feature type="domain" description="Phosphatidic acid phosphatase type 2/haloperoxidase" evidence="1">
    <location>
        <begin position="66"/>
        <end position="163"/>
    </location>
</feature>
<protein>
    <submittedName>
        <fullName evidence="2">Phosphatase PAP2 family protein</fullName>
    </submittedName>
</protein>
<dbReference type="SUPFAM" id="SSF48317">
    <property type="entry name" value="Acid phosphatase/Vanadium-dependent haloperoxidase"/>
    <property type="match status" value="1"/>
</dbReference>
<proteinExistence type="predicted"/>
<evidence type="ECO:0000313" key="2">
    <source>
        <dbReference type="EMBL" id="RUL60342.1"/>
    </source>
</evidence>
<dbReference type="EMBL" id="RYYU01000001">
    <property type="protein sequence ID" value="RUL60342.1"/>
    <property type="molecule type" value="Genomic_DNA"/>
</dbReference>
<evidence type="ECO:0000313" key="3">
    <source>
        <dbReference type="Proteomes" id="UP000278983"/>
    </source>
</evidence>
<comment type="caution">
    <text evidence="2">The sequence shown here is derived from an EMBL/GenBank/DDBJ whole genome shotgun (WGS) entry which is preliminary data.</text>
</comment>
<evidence type="ECO:0000259" key="1">
    <source>
        <dbReference type="SMART" id="SM00014"/>
    </source>
</evidence>
<dbReference type="AlphaFoldDB" id="A0A432LNJ7"/>
<dbReference type="Pfam" id="PF01569">
    <property type="entry name" value="PAP2"/>
    <property type="match status" value="1"/>
</dbReference>
<organism evidence="2 3">
    <name type="scientific">Prevotella koreensis</name>
    <dbReference type="NCBI Taxonomy" id="2490854"/>
    <lineage>
        <taxon>Bacteria</taxon>
        <taxon>Pseudomonadati</taxon>
        <taxon>Bacteroidota</taxon>
        <taxon>Bacteroidia</taxon>
        <taxon>Bacteroidales</taxon>
        <taxon>Prevotellaceae</taxon>
        <taxon>Prevotella</taxon>
    </lineage>
</organism>